<sequence>MGHRRARPMLEPVPENYMGAHVSFATPQPKQKKPVAETKQAKSSLNPRNFFLKLRDRYIRTLNDMAMSGDYTGMAGFGHGYSCNATMDNTREHYRFNEEREIIALQEELAALRRNRQEQQEFKPAQKC</sequence>
<dbReference type="Proteomes" id="UP000006727">
    <property type="component" value="Chromosome 7"/>
</dbReference>
<evidence type="ECO:0000313" key="4">
    <source>
        <dbReference type="Proteomes" id="UP000006727"/>
    </source>
</evidence>
<gene>
    <name evidence="2" type="ORF">PHYPA_010661</name>
</gene>
<dbReference type="EnsemblPlants" id="Pp3c7_21260V3.2">
    <property type="protein sequence ID" value="PAC:32924591.CDS.1"/>
    <property type="gene ID" value="Pp3c7_21260"/>
</dbReference>
<proteinExistence type="predicted"/>
<dbReference type="AlphaFoldDB" id="A9RCY4"/>
<evidence type="ECO:0000313" key="2">
    <source>
        <dbReference type="EMBL" id="PNR51474.1"/>
    </source>
</evidence>
<keyword evidence="1" id="KW-0175">Coiled coil</keyword>
<dbReference type="EnsemblPlants" id="Pp3c7_21260V3.1">
    <property type="protein sequence ID" value="PAC:32924590.CDS.1"/>
    <property type="gene ID" value="Pp3c7_21260"/>
</dbReference>
<dbReference type="PaxDb" id="3218-PP1S2_280V6.1"/>
<reference evidence="3" key="3">
    <citation type="submission" date="2020-12" db="UniProtKB">
        <authorList>
            <consortium name="EnsemblPlants"/>
        </authorList>
    </citation>
    <scope>IDENTIFICATION</scope>
</reference>
<organism evidence="2">
    <name type="scientific">Physcomitrium patens</name>
    <name type="common">Spreading-leaved earth moss</name>
    <name type="synonym">Physcomitrella patens</name>
    <dbReference type="NCBI Taxonomy" id="3218"/>
    <lineage>
        <taxon>Eukaryota</taxon>
        <taxon>Viridiplantae</taxon>
        <taxon>Streptophyta</taxon>
        <taxon>Embryophyta</taxon>
        <taxon>Bryophyta</taxon>
        <taxon>Bryophytina</taxon>
        <taxon>Bryopsida</taxon>
        <taxon>Funariidae</taxon>
        <taxon>Funariales</taxon>
        <taxon>Funariaceae</taxon>
        <taxon>Physcomitrium</taxon>
    </lineage>
</organism>
<dbReference type="HOGENOM" id="CLU_1963291_0_0_1"/>
<reference evidence="2 4" key="2">
    <citation type="journal article" date="2018" name="Plant J.">
        <title>The Physcomitrella patens chromosome-scale assembly reveals moss genome structure and evolution.</title>
        <authorList>
            <person name="Lang D."/>
            <person name="Ullrich K.K."/>
            <person name="Murat F."/>
            <person name="Fuchs J."/>
            <person name="Jenkins J."/>
            <person name="Haas F.B."/>
            <person name="Piednoel M."/>
            <person name="Gundlach H."/>
            <person name="Van Bel M."/>
            <person name="Meyberg R."/>
            <person name="Vives C."/>
            <person name="Morata J."/>
            <person name="Symeonidi A."/>
            <person name="Hiss M."/>
            <person name="Muchero W."/>
            <person name="Kamisugi Y."/>
            <person name="Saleh O."/>
            <person name="Blanc G."/>
            <person name="Decker E.L."/>
            <person name="van Gessel N."/>
            <person name="Grimwood J."/>
            <person name="Hayes R.D."/>
            <person name="Graham S.W."/>
            <person name="Gunter L.E."/>
            <person name="McDaniel S.F."/>
            <person name="Hoernstein S.N.W."/>
            <person name="Larsson A."/>
            <person name="Li F.W."/>
            <person name="Perroud P.F."/>
            <person name="Phillips J."/>
            <person name="Ranjan P."/>
            <person name="Rokshar D.S."/>
            <person name="Rothfels C.J."/>
            <person name="Schneider L."/>
            <person name="Shu S."/>
            <person name="Stevenson D.W."/>
            <person name="Thummler F."/>
            <person name="Tillich M."/>
            <person name="Villarreal Aguilar J.C."/>
            <person name="Widiez T."/>
            <person name="Wong G.K."/>
            <person name="Wymore A."/>
            <person name="Zhang Y."/>
            <person name="Zimmer A.D."/>
            <person name="Quatrano R.S."/>
            <person name="Mayer K.F.X."/>
            <person name="Goodstein D."/>
            <person name="Casacuberta J.M."/>
            <person name="Vandepoele K."/>
            <person name="Reski R."/>
            <person name="Cuming A.C."/>
            <person name="Tuskan G.A."/>
            <person name="Maumus F."/>
            <person name="Salse J."/>
            <person name="Schmutz J."/>
            <person name="Rensing S.A."/>
        </authorList>
    </citation>
    <scope>NUCLEOTIDE SEQUENCE [LARGE SCALE GENOMIC DNA]</scope>
    <source>
        <strain evidence="3 4">cv. Gransden 2004</strain>
    </source>
</reference>
<dbReference type="Gramene" id="Pp3c7_21260V3.2">
    <property type="protein sequence ID" value="PAC:32924591.CDS.1"/>
    <property type="gene ID" value="Pp3c7_21260"/>
</dbReference>
<dbReference type="EMBL" id="ABEU02000007">
    <property type="protein sequence ID" value="PNR51474.1"/>
    <property type="molecule type" value="Genomic_DNA"/>
</dbReference>
<keyword evidence="4" id="KW-1185">Reference proteome</keyword>
<protein>
    <submittedName>
        <fullName evidence="2 3">Uncharacterized protein</fullName>
    </submittedName>
</protein>
<reference evidence="2 4" key="1">
    <citation type="journal article" date="2008" name="Science">
        <title>The Physcomitrella genome reveals evolutionary insights into the conquest of land by plants.</title>
        <authorList>
            <person name="Rensing S."/>
            <person name="Lang D."/>
            <person name="Zimmer A."/>
            <person name="Terry A."/>
            <person name="Salamov A."/>
            <person name="Shapiro H."/>
            <person name="Nishiyama T."/>
            <person name="Perroud P.-F."/>
            <person name="Lindquist E."/>
            <person name="Kamisugi Y."/>
            <person name="Tanahashi T."/>
            <person name="Sakakibara K."/>
            <person name="Fujita T."/>
            <person name="Oishi K."/>
            <person name="Shin-I T."/>
            <person name="Kuroki Y."/>
            <person name="Toyoda A."/>
            <person name="Suzuki Y."/>
            <person name="Hashimoto A."/>
            <person name="Yamaguchi K."/>
            <person name="Sugano A."/>
            <person name="Kohara Y."/>
            <person name="Fujiyama A."/>
            <person name="Anterola A."/>
            <person name="Aoki S."/>
            <person name="Ashton N."/>
            <person name="Barbazuk W.B."/>
            <person name="Barker E."/>
            <person name="Bennetzen J."/>
            <person name="Bezanilla M."/>
            <person name="Blankenship R."/>
            <person name="Cho S.H."/>
            <person name="Dutcher S."/>
            <person name="Estelle M."/>
            <person name="Fawcett J.A."/>
            <person name="Gundlach H."/>
            <person name="Hanada K."/>
            <person name="Heyl A."/>
            <person name="Hicks K.A."/>
            <person name="Hugh J."/>
            <person name="Lohr M."/>
            <person name="Mayer K."/>
            <person name="Melkozernov A."/>
            <person name="Murata T."/>
            <person name="Nelson D."/>
            <person name="Pils B."/>
            <person name="Prigge M."/>
            <person name="Reiss B."/>
            <person name="Renner T."/>
            <person name="Rombauts S."/>
            <person name="Rushton P."/>
            <person name="Sanderfoot A."/>
            <person name="Schween G."/>
            <person name="Shiu S.-H."/>
            <person name="Stueber K."/>
            <person name="Theodoulou F.L."/>
            <person name="Tu H."/>
            <person name="Van de Peer Y."/>
            <person name="Verrier P.J."/>
            <person name="Waters E."/>
            <person name="Wood A."/>
            <person name="Yang L."/>
            <person name="Cove D."/>
            <person name="Cuming A."/>
            <person name="Hasebe M."/>
            <person name="Lucas S."/>
            <person name="Mishler D.B."/>
            <person name="Reski R."/>
            <person name="Grigoriev I."/>
            <person name="Quatrano R.S."/>
            <person name="Boore J.L."/>
        </authorList>
    </citation>
    <scope>NUCLEOTIDE SEQUENCE [LARGE SCALE GENOMIC DNA]</scope>
    <source>
        <strain evidence="3 4">cv. Gransden 2004</strain>
    </source>
</reference>
<name>A9RCY4_PHYPA</name>
<accession>A9RCY4</accession>
<dbReference type="InParanoid" id="A9RCY4"/>
<feature type="coiled-coil region" evidence="1">
    <location>
        <begin position="95"/>
        <end position="122"/>
    </location>
</feature>
<evidence type="ECO:0000256" key="1">
    <source>
        <dbReference type="SAM" id="Coils"/>
    </source>
</evidence>
<dbReference type="Gramene" id="Pp3c7_21260V3.1">
    <property type="protein sequence ID" value="PAC:32924590.CDS.1"/>
    <property type="gene ID" value="Pp3c7_21260"/>
</dbReference>
<evidence type="ECO:0000313" key="3">
    <source>
        <dbReference type="EnsemblPlants" id="PAC:32924590.CDS.1"/>
    </source>
</evidence>